<evidence type="ECO:0000256" key="1">
    <source>
        <dbReference type="ARBA" id="ARBA00022729"/>
    </source>
</evidence>
<reference evidence="4 5" key="1">
    <citation type="submission" date="2014-07" db="EMBL/GenBank/DDBJ databases">
        <title>Epilithonimonas lactis LMG 22401 Genome.</title>
        <authorList>
            <person name="Pipes S.E."/>
            <person name="Stropko S.J."/>
        </authorList>
    </citation>
    <scope>NUCLEOTIDE SEQUENCE [LARGE SCALE GENOMIC DNA]</scope>
    <source>
        <strain evidence="4 5">LMG 24401</strain>
    </source>
</reference>
<dbReference type="NCBIfam" id="NF038128">
    <property type="entry name" value="choice_anch_J"/>
    <property type="match status" value="1"/>
</dbReference>
<evidence type="ECO:0000256" key="2">
    <source>
        <dbReference type="SAM" id="SignalP"/>
    </source>
</evidence>
<evidence type="ECO:0000313" key="4">
    <source>
        <dbReference type="EMBL" id="KFC22684.1"/>
    </source>
</evidence>
<comment type="caution">
    <text evidence="4">The sequence shown here is derived from an EMBL/GenBank/DDBJ whole genome shotgun (WGS) entry which is preliminary data.</text>
</comment>
<feature type="domain" description="Secretion system C-terminal sorting" evidence="3">
    <location>
        <begin position="185"/>
        <end position="245"/>
    </location>
</feature>
<organism evidence="4 5">
    <name type="scientific">Epilithonimonas lactis</name>
    <dbReference type="NCBI Taxonomy" id="421072"/>
    <lineage>
        <taxon>Bacteria</taxon>
        <taxon>Pseudomonadati</taxon>
        <taxon>Bacteroidota</taxon>
        <taxon>Flavobacteriia</taxon>
        <taxon>Flavobacteriales</taxon>
        <taxon>Weeksellaceae</taxon>
        <taxon>Chryseobacterium group</taxon>
        <taxon>Epilithonimonas</taxon>
    </lineage>
</organism>
<dbReference type="InterPro" id="IPR026444">
    <property type="entry name" value="Secre_tail"/>
</dbReference>
<gene>
    <name evidence="4" type="ORF">IO89_06430</name>
</gene>
<accession>A0A085BJN9</accession>
<protein>
    <recommendedName>
        <fullName evidence="3">Secretion system C-terminal sorting domain-containing protein</fullName>
    </recommendedName>
</protein>
<dbReference type="Proteomes" id="UP000028623">
    <property type="component" value="Unassembled WGS sequence"/>
</dbReference>
<dbReference type="NCBIfam" id="TIGR04183">
    <property type="entry name" value="Por_Secre_tail"/>
    <property type="match status" value="1"/>
</dbReference>
<sequence length="246" mass="26327">MKAKLFLAASLFAVVANAQLTSINEDFSGFTQQNFPQNGWTSNRTYPYAYFIQGQYAQSYSLFDVTNPTYIITPELAILNGSQTLKFDAQVSTGSGGAGTIQVGTLANPTDVSTFVAISPAVTLTTSAATLTYSVPASSAKYIAFKFQPSTVHAALQVDNVVFGESLSASNFAAAKPVQFVVKNNQINFLNDAKISNVKIYSASGNLVANEAPTQNKLDVSRLSNGVYIIAIENNEGKITKSKFIK</sequence>
<dbReference type="RefSeq" id="WP_034974650.1">
    <property type="nucleotide sequence ID" value="NZ_FOFI01000004.1"/>
</dbReference>
<dbReference type="OrthoDB" id="1273458at2"/>
<dbReference type="Pfam" id="PF18962">
    <property type="entry name" value="Por_Secre_tail"/>
    <property type="match status" value="1"/>
</dbReference>
<dbReference type="eggNOG" id="COG3291">
    <property type="taxonomic scope" value="Bacteria"/>
</dbReference>
<name>A0A085BJN9_9FLAO</name>
<dbReference type="STRING" id="421072.SAMN04488097_3200"/>
<feature type="signal peptide" evidence="2">
    <location>
        <begin position="1"/>
        <end position="18"/>
    </location>
</feature>
<proteinExistence type="predicted"/>
<keyword evidence="5" id="KW-1185">Reference proteome</keyword>
<evidence type="ECO:0000313" key="5">
    <source>
        <dbReference type="Proteomes" id="UP000028623"/>
    </source>
</evidence>
<evidence type="ECO:0000259" key="3">
    <source>
        <dbReference type="Pfam" id="PF18962"/>
    </source>
</evidence>
<dbReference type="Gene3D" id="2.60.120.200">
    <property type="match status" value="1"/>
</dbReference>
<dbReference type="EMBL" id="JPLY01000002">
    <property type="protein sequence ID" value="KFC22684.1"/>
    <property type="molecule type" value="Genomic_DNA"/>
</dbReference>
<feature type="chain" id="PRO_5001787044" description="Secretion system C-terminal sorting domain-containing protein" evidence="2">
    <location>
        <begin position="19"/>
        <end position="246"/>
    </location>
</feature>
<keyword evidence="1 2" id="KW-0732">Signal</keyword>
<dbReference type="AlphaFoldDB" id="A0A085BJN9"/>